<feature type="compositionally biased region" description="Polar residues" evidence="1">
    <location>
        <begin position="1"/>
        <end position="21"/>
    </location>
</feature>
<proteinExistence type="predicted"/>
<accession>A0ABQ5V5W3</accession>
<dbReference type="Proteomes" id="UP001161391">
    <property type="component" value="Unassembled WGS sequence"/>
</dbReference>
<protein>
    <submittedName>
        <fullName evidence="2">Uncharacterized protein</fullName>
    </submittedName>
</protein>
<comment type="caution">
    <text evidence="2">The sequence shown here is derived from an EMBL/GenBank/DDBJ whole genome shotgun (WGS) entry which is preliminary data.</text>
</comment>
<reference evidence="2" key="2">
    <citation type="submission" date="2023-01" db="EMBL/GenBank/DDBJ databases">
        <title>Draft genome sequence of Algimonas ampicilliniresistens strain NBRC 108219.</title>
        <authorList>
            <person name="Sun Q."/>
            <person name="Mori K."/>
        </authorList>
    </citation>
    <scope>NUCLEOTIDE SEQUENCE</scope>
    <source>
        <strain evidence="2">NBRC 108219</strain>
    </source>
</reference>
<name>A0ABQ5V5W3_9PROT</name>
<organism evidence="2 3">
    <name type="scientific">Algimonas ampicilliniresistens</name>
    <dbReference type="NCBI Taxonomy" id="1298735"/>
    <lineage>
        <taxon>Bacteria</taxon>
        <taxon>Pseudomonadati</taxon>
        <taxon>Pseudomonadota</taxon>
        <taxon>Alphaproteobacteria</taxon>
        <taxon>Maricaulales</taxon>
        <taxon>Robiginitomaculaceae</taxon>
        <taxon>Algimonas</taxon>
    </lineage>
</organism>
<keyword evidence="3" id="KW-1185">Reference proteome</keyword>
<dbReference type="EMBL" id="BSNK01000001">
    <property type="protein sequence ID" value="GLQ22936.1"/>
    <property type="molecule type" value="Genomic_DNA"/>
</dbReference>
<evidence type="ECO:0000313" key="3">
    <source>
        <dbReference type="Proteomes" id="UP001161391"/>
    </source>
</evidence>
<reference evidence="2" key="1">
    <citation type="journal article" date="2014" name="Int. J. Syst. Evol. Microbiol.">
        <title>Complete genome of a new Firmicutes species belonging to the dominant human colonic microbiota ('Ruminococcus bicirculans') reveals two chromosomes and a selective capacity to utilize plant glucans.</title>
        <authorList>
            <consortium name="NISC Comparative Sequencing Program"/>
            <person name="Wegmann U."/>
            <person name="Louis P."/>
            <person name="Goesmann A."/>
            <person name="Henrissat B."/>
            <person name="Duncan S.H."/>
            <person name="Flint H.J."/>
        </authorList>
    </citation>
    <scope>NUCLEOTIDE SEQUENCE</scope>
    <source>
        <strain evidence="2">NBRC 108219</strain>
    </source>
</reference>
<feature type="region of interest" description="Disordered" evidence="1">
    <location>
        <begin position="1"/>
        <end position="25"/>
    </location>
</feature>
<gene>
    <name evidence="2" type="ORF">GCM10007853_08100</name>
</gene>
<sequence length="116" mass="12507">MNSPYQQGPSKSTSEPGSSACNPLDRNAYLEVSPYDTDRGEKVGVNPTSLSKREILDLGHPPSPIKAIRAKCLDCCGSVISEVRKCTALDCALWPLRMGKNVYHARATRSKGGNDA</sequence>
<evidence type="ECO:0000256" key="1">
    <source>
        <dbReference type="SAM" id="MobiDB-lite"/>
    </source>
</evidence>
<evidence type="ECO:0000313" key="2">
    <source>
        <dbReference type="EMBL" id="GLQ22936.1"/>
    </source>
</evidence>